<dbReference type="GO" id="GO:0071555">
    <property type="term" value="P:cell wall organization"/>
    <property type="evidence" value="ECO:0007669"/>
    <property type="project" value="TreeGrafter"/>
</dbReference>
<gene>
    <name evidence="14" type="ORF">BT63DRAFT_457179</name>
</gene>
<comment type="subcellular location">
    <subcellularLocation>
        <location evidence="1">Secreted</location>
        <location evidence="1">Cell wall</location>
    </subcellularLocation>
</comment>
<dbReference type="EC" id="3.2.1.58" evidence="10"/>
<feature type="signal peptide" evidence="13">
    <location>
        <begin position="1"/>
        <end position="20"/>
    </location>
</feature>
<dbReference type="AlphaFoldDB" id="A0A6A6U9T1"/>
<dbReference type="OrthoDB" id="1293114at2759"/>
<keyword evidence="7" id="KW-0325">Glycoprotein</keyword>
<dbReference type="SUPFAM" id="SSF51445">
    <property type="entry name" value="(Trans)glycosidases"/>
    <property type="match status" value="1"/>
</dbReference>
<dbReference type="InterPro" id="IPR017853">
    <property type="entry name" value="GH"/>
</dbReference>
<keyword evidence="5 13" id="KW-0732">Signal</keyword>
<evidence type="ECO:0000256" key="12">
    <source>
        <dbReference type="RuleBase" id="RU004335"/>
    </source>
</evidence>
<evidence type="ECO:0000256" key="6">
    <source>
        <dbReference type="ARBA" id="ARBA00022801"/>
    </source>
</evidence>
<keyword evidence="15" id="KW-1185">Reference proteome</keyword>
<dbReference type="Proteomes" id="UP000799302">
    <property type="component" value="Unassembled WGS sequence"/>
</dbReference>
<dbReference type="PANTHER" id="PTHR16631:SF26">
    <property type="entry name" value="GLUCAN 1,3-BETA-GLUCOSIDASE"/>
    <property type="match status" value="1"/>
</dbReference>
<sequence>MKLSTFAPLALSVAPSLVSAATGSLGFALGTKNADGSCKAQKDYEADFDAISANTPAKVVRGYSASDCNSAQYILPAAKSKNFQVVLGIWPDVDTSYNADLSAITKNAPNYADQVWGITVGSETLYRGNFTGAQLAAKMSAVKTATGGKFKIGTADSWNKYADGTADAVIKSGPDFLFINAFGFWQGAAIANASHTYFDDISQSFNHIESIAGTGKIELWTGETGWPTTDQTKYEAAVGGVSNAQTFYTSGICSMLNYGYNAFYFEAFDEPWKPASIGLNGQPADETHWGAMNADRTTKFPLKC</sequence>
<name>A0A6A6U9T1_9PEZI</name>
<dbReference type="GO" id="GO:0005975">
    <property type="term" value="P:carbohydrate metabolic process"/>
    <property type="evidence" value="ECO:0007669"/>
    <property type="project" value="InterPro"/>
</dbReference>
<keyword evidence="6" id="KW-0378">Hydrolase</keyword>
<dbReference type="Pfam" id="PF00332">
    <property type="entry name" value="Glyco_hydro_17"/>
    <property type="match status" value="1"/>
</dbReference>
<evidence type="ECO:0000256" key="1">
    <source>
        <dbReference type="ARBA" id="ARBA00004191"/>
    </source>
</evidence>
<feature type="chain" id="PRO_5025601572" description="glucan 1,3-beta-glucosidase" evidence="13">
    <location>
        <begin position="21"/>
        <end position="304"/>
    </location>
</feature>
<keyword evidence="8" id="KW-0326">Glycosidase</keyword>
<dbReference type="InterPro" id="IPR000490">
    <property type="entry name" value="Glyco_hydro_17"/>
</dbReference>
<keyword evidence="4" id="KW-0964">Secreted</keyword>
<evidence type="ECO:0000256" key="9">
    <source>
        <dbReference type="ARBA" id="ARBA00036824"/>
    </source>
</evidence>
<evidence type="ECO:0000256" key="2">
    <source>
        <dbReference type="ARBA" id="ARBA00008773"/>
    </source>
</evidence>
<evidence type="ECO:0000256" key="4">
    <source>
        <dbReference type="ARBA" id="ARBA00022525"/>
    </source>
</evidence>
<proteinExistence type="inferred from homology"/>
<dbReference type="GO" id="GO:0042973">
    <property type="term" value="F:glucan endo-1,3-beta-D-glucosidase activity"/>
    <property type="evidence" value="ECO:0007669"/>
    <property type="project" value="TreeGrafter"/>
</dbReference>
<dbReference type="GO" id="GO:0009986">
    <property type="term" value="C:cell surface"/>
    <property type="evidence" value="ECO:0007669"/>
    <property type="project" value="TreeGrafter"/>
</dbReference>
<dbReference type="Gene3D" id="3.20.20.80">
    <property type="entry name" value="Glycosidases"/>
    <property type="match status" value="1"/>
</dbReference>
<dbReference type="GO" id="GO:0009277">
    <property type="term" value="C:fungal-type cell wall"/>
    <property type="evidence" value="ECO:0007669"/>
    <property type="project" value="TreeGrafter"/>
</dbReference>
<evidence type="ECO:0000256" key="7">
    <source>
        <dbReference type="ARBA" id="ARBA00023180"/>
    </source>
</evidence>
<dbReference type="PANTHER" id="PTHR16631">
    <property type="entry name" value="GLUCAN 1,3-BETA-GLUCOSIDASE"/>
    <property type="match status" value="1"/>
</dbReference>
<evidence type="ECO:0000313" key="14">
    <source>
        <dbReference type="EMBL" id="KAF2667878.1"/>
    </source>
</evidence>
<dbReference type="InterPro" id="IPR050732">
    <property type="entry name" value="Beta-glucan_modifiers"/>
</dbReference>
<evidence type="ECO:0000256" key="13">
    <source>
        <dbReference type="SAM" id="SignalP"/>
    </source>
</evidence>
<evidence type="ECO:0000313" key="15">
    <source>
        <dbReference type="Proteomes" id="UP000799302"/>
    </source>
</evidence>
<evidence type="ECO:0000256" key="5">
    <source>
        <dbReference type="ARBA" id="ARBA00022729"/>
    </source>
</evidence>
<keyword evidence="3" id="KW-0134">Cell wall</keyword>
<reference evidence="14" key="1">
    <citation type="journal article" date="2020" name="Stud. Mycol.">
        <title>101 Dothideomycetes genomes: a test case for predicting lifestyles and emergence of pathogens.</title>
        <authorList>
            <person name="Haridas S."/>
            <person name="Albert R."/>
            <person name="Binder M."/>
            <person name="Bloem J."/>
            <person name="Labutti K."/>
            <person name="Salamov A."/>
            <person name="Andreopoulos B."/>
            <person name="Baker S."/>
            <person name="Barry K."/>
            <person name="Bills G."/>
            <person name="Bluhm B."/>
            <person name="Cannon C."/>
            <person name="Castanera R."/>
            <person name="Culley D."/>
            <person name="Daum C."/>
            <person name="Ezra D."/>
            <person name="Gonzalez J."/>
            <person name="Henrissat B."/>
            <person name="Kuo A."/>
            <person name="Liang C."/>
            <person name="Lipzen A."/>
            <person name="Lutzoni F."/>
            <person name="Magnuson J."/>
            <person name="Mondo S."/>
            <person name="Nolan M."/>
            <person name="Ohm R."/>
            <person name="Pangilinan J."/>
            <person name="Park H.-J."/>
            <person name="Ramirez L."/>
            <person name="Alfaro M."/>
            <person name="Sun H."/>
            <person name="Tritt A."/>
            <person name="Yoshinaga Y."/>
            <person name="Zwiers L.-H."/>
            <person name="Turgeon B."/>
            <person name="Goodwin S."/>
            <person name="Spatafora J."/>
            <person name="Crous P."/>
            <person name="Grigoriev I."/>
        </authorList>
    </citation>
    <scope>NUCLEOTIDE SEQUENCE</scope>
    <source>
        <strain evidence="14">CBS 115976</strain>
    </source>
</reference>
<dbReference type="EMBL" id="MU004237">
    <property type="protein sequence ID" value="KAF2667878.1"/>
    <property type="molecule type" value="Genomic_DNA"/>
</dbReference>
<evidence type="ECO:0000256" key="11">
    <source>
        <dbReference type="ARBA" id="ARBA00041761"/>
    </source>
</evidence>
<organism evidence="14 15">
    <name type="scientific">Microthyrium microscopicum</name>
    <dbReference type="NCBI Taxonomy" id="703497"/>
    <lineage>
        <taxon>Eukaryota</taxon>
        <taxon>Fungi</taxon>
        <taxon>Dikarya</taxon>
        <taxon>Ascomycota</taxon>
        <taxon>Pezizomycotina</taxon>
        <taxon>Dothideomycetes</taxon>
        <taxon>Dothideomycetes incertae sedis</taxon>
        <taxon>Microthyriales</taxon>
        <taxon>Microthyriaceae</taxon>
        <taxon>Microthyrium</taxon>
    </lineage>
</organism>
<comment type="similarity">
    <text evidence="2 12">Belongs to the glycosyl hydrolase 17 family.</text>
</comment>
<dbReference type="GO" id="GO:0005576">
    <property type="term" value="C:extracellular region"/>
    <property type="evidence" value="ECO:0007669"/>
    <property type="project" value="TreeGrafter"/>
</dbReference>
<comment type="catalytic activity">
    <reaction evidence="9">
        <text>Successive hydrolysis of beta-D-glucose units from the non-reducing ends of (1-&gt;3)-beta-D-glucans, releasing alpha-glucose.</text>
        <dbReference type="EC" id="3.2.1.58"/>
    </reaction>
</comment>
<dbReference type="GO" id="GO:0004338">
    <property type="term" value="F:glucan exo-1,3-beta-glucosidase activity"/>
    <property type="evidence" value="ECO:0007669"/>
    <property type="project" value="UniProtKB-EC"/>
</dbReference>
<accession>A0A6A6U9T1</accession>
<evidence type="ECO:0000256" key="3">
    <source>
        <dbReference type="ARBA" id="ARBA00022512"/>
    </source>
</evidence>
<evidence type="ECO:0000256" key="10">
    <source>
        <dbReference type="ARBA" id="ARBA00038929"/>
    </source>
</evidence>
<protein>
    <recommendedName>
        <fullName evidence="10">glucan 1,3-beta-glucosidase</fullName>
        <ecNumber evidence="10">3.2.1.58</ecNumber>
    </recommendedName>
    <alternativeName>
        <fullName evidence="11">Exo-1,3-beta-glucanase</fullName>
    </alternativeName>
</protein>
<evidence type="ECO:0000256" key="8">
    <source>
        <dbReference type="ARBA" id="ARBA00023295"/>
    </source>
</evidence>